<name>A0A4P9YVD3_9FUNG</name>
<dbReference type="InterPro" id="IPR040979">
    <property type="entry name" value="Vid27_N"/>
</dbReference>
<evidence type="ECO:0000313" key="3">
    <source>
        <dbReference type="Proteomes" id="UP000278143"/>
    </source>
</evidence>
<feature type="domain" description="Vid27 N-terminal" evidence="1">
    <location>
        <begin position="1"/>
        <end position="112"/>
    </location>
</feature>
<sequence length="120" mass="13612">MFKTIGSLIWGGEQDPTVATLSSGQLFKRWRKKNKPVQELIFKDAQAAIRRTSTRFQYQLVVTPVYKEGEEALLEEQGQELPDDYVQLLDAELNLYMEQADGITTFTWRQPSSVGVLSAA</sequence>
<proteinExistence type="predicted"/>
<keyword evidence="3" id="KW-1185">Reference proteome</keyword>
<organism evidence="2 3">
    <name type="scientific">Syncephalis pseudoplumigaleata</name>
    <dbReference type="NCBI Taxonomy" id="1712513"/>
    <lineage>
        <taxon>Eukaryota</taxon>
        <taxon>Fungi</taxon>
        <taxon>Fungi incertae sedis</taxon>
        <taxon>Zoopagomycota</taxon>
        <taxon>Zoopagomycotina</taxon>
        <taxon>Zoopagomycetes</taxon>
        <taxon>Zoopagales</taxon>
        <taxon>Piptocephalidaceae</taxon>
        <taxon>Syncephalis</taxon>
    </lineage>
</organism>
<dbReference type="Pfam" id="PF17748">
    <property type="entry name" value="VID27_N"/>
    <property type="match status" value="1"/>
</dbReference>
<accession>A0A4P9YVD3</accession>
<reference evidence="3" key="1">
    <citation type="journal article" date="2018" name="Nat. Microbiol.">
        <title>Leveraging single-cell genomics to expand the fungal tree of life.</title>
        <authorList>
            <person name="Ahrendt S.R."/>
            <person name="Quandt C.A."/>
            <person name="Ciobanu D."/>
            <person name="Clum A."/>
            <person name="Salamov A."/>
            <person name="Andreopoulos B."/>
            <person name="Cheng J.F."/>
            <person name="Woyke T."/>
            <person name="Pelin A."/>
            <person name="Henrissat B."/>
            <person name="Reynolds N.K."/>
            <person name="Benny G.L."/>
            <person name="Smith M.E."/>
            <person name="James T.Y."/>
            <person name="Grigoriev I.V."/>
        </authorList>
    </citation>
    <scope>NUCLEOTIDE SEQUENCE [LARGE SCALE GENOMIC DNA]</scope>
    <source>
        <strain evidence="3">Benny S71-1</strain>
    </source>
</reference>
<gene>
    <name evidence="2" type="ORF">SYNPS1DRAFT_24169</name>
</gene>
<dbReference type="Proteomes" id="UP000278143">
    <property type="component" value="Unassembled WGS sequence"/>
</dbReference>
<protein>
    <submittedName>
        <fullName evidence="2">VID27 cytoplasmic protein-domain-containing protein</fullName>
    </submittedName>
</protein>
<dbReference type="EMBL" id="KZ990712">
    <property type="protein sequence ID" value="RKP23755.1"/>
    <property type="molecule type" value="Genomic_DNA"/>
</dbReference>
<evidence type="ECO:0000313" key="2">
    <source>
        <dbReference type="EMBL" id="RKP23755.1"/>
    </source>
</evidence>
<dbReference type="AlphaFoldDB" id="A0A4P9YVD3"/>
<evidence type="ECO:0000259" key="1">
    <source>
        <dbReference type="Pfam" id="PF17748"/>
    </source>
</evidence>